<sequence>MTTTMKETEIRQQRADLAQTALDALFWNEKIRMYNIQTPCENGSCNEIFHYWWMAHAVDVLVDGLRRTGERRYVQRLEQLYDGLLQRNGGAWPNELYDDMEWMALAWLRAYQTTGEPRYKEAVQLLWQDIQTGWNEHMGGGIAWQKSQLDYKNTPANAPAVILAARLYQAFGDPNDWAWAQRIYEWQAANLIDPVTGLVWDGMNRTGDGTIDKDWRFTYCQGVFIGASVEMYRVSGDAAYLEAALRTFRVVLQEFTSRKTGLLPEEGDGDAGLFKGILIRYLVQLAQAAPDHPEVAEYVALQAERTWSHLAADPQQPRFGTDWSQAPKPDIAVSLSSQLSGVMLMEAAAALKPKAAQDQSAPRLTSEAAPQGETP</sequence>
<evidence type="ECO:0000313" key="3">
    <source>
        <dbReference type="Proteomes" id="UP000192939"/>
    </source>
</evidence>
<accession>A0ABY1LRU4</accession>
<evidence type="ECO:0000256" key="1">
    <source>
        <dbReference type="SAM" id="MobiDB-lite"/>
    </source>
</evidence>
<dbReference type="EMBL" id="FXAE01000001">
    <property type="protein sequence ID" value="SME91600.1"/>
    <property type="molecule type" value="Genomic_DNA"/>
</dbReference>
<proteinExistence type="predicted"/>
<dbReference type="PANTHER" id="PTHR47791">
    <property type="entry name" value="MEIOTICALLY UP-REGULATED GENE 191 PROTEIN"/>
    <property type="match status" value="1"/>
</dbReference>
<dbReference type="Gene3D" id="1.50.10.20">
    <property type="match status" value="1"/>
</dbReference>
<dbReference type="Pfam" id="PF03663">
    <property type="entry name" value="Glyco_hydro_76"/>
    <property type="match status" value="1"/>
</dbReference>
<protein>
    <submittedName>
        <fullName evidence="2">Predicted alpha-1,6-mannanase, GH76 family</fullName>
    </submittedName>
</protein>
<dbReference type="InterPro" id="IPR005198">
    <property type="entry name" value="Glyco_hydro_76"/>
</dbReference>
<dbReference type="InterPro" id="IPR014512">
    <property type="entry name" value="O_gly_hydro"/>
</dbReference>
<dbReference type="InterPro" id="IPR008928">
    <property type="entry name" value="6-hairpin_glycosidase_sf"/>
</dbReference>
<name>A0ABY1LRU4_9BACL</name>
<dbReference type="Proteomes" id="UP000192939">
    <property type="component" value="Unassembled WGS sequence"/>
</dbReference>
<organism evidence="2 3">
    <name type="scientific">Paenibacillus barengoltzii J12</name>
    <dbReference type="NCBI Taxonomy" id="935846"/>
    <lineage>
        <taxon>Bacteria</taxon>
        <taxon>Bacillati</taxon>
        <taxon>Bacillota</taxon>
        <taxon>Bacilli</taxon>
        <taxon>Bacillales</taxon>
        <taxon>Paenibacillaceae</taxon>
        <taxon>Paenibacillus</taxon>
    </lineage>
</organism>
<reference evidence="2 3" key="1">
    <citation type="submission" date="2017-04" db="EMBL/GenBank/DDBJ databases">
        <authorList>
            <person name="Varghese N."/>
            <person name="Submissions S."/>
        </authorList>
    </citation>
    <scope>NUCLEOTIDE SEQUENCE [LARGE SCALE GENOMIC DNA]</scope>
    <source>
        <strain evidence="2 3">J12</strain>
    </source>
</reference>
<dbReference type="PANTHER" id="PTHR47791:SF3">
    <property type="entry name" value="MEIOTICALLY UP-REGULATED GENE 191 PROTEIN"/>
    <property type="match status" value="1"/>
</dbReference>
<dbReference type="InterPro" id="IPR053169">
    <property type="entry name" value="MUG_Protein"/>
</dbReference>
<dbReference type="SUPFAM" id="SSF48208">
    <property type="entry name" value="Six-hairpin glycosidases"/>
    <property type="match status" value="1"/>
</dbReference>
<comment type="caution">
    <text evidence="2">The sequence shown here is derived from an EMBL/GenBank/DDBJ whole genome shotgun (WGS) entry which is preliminary data.</text>
</comment>
<feature type="region of interest" description="Disordered" evidence="1">
    <location>
        <begin position="353"/>
        <end position="375"/>
    </location>
</feature>
<dbReference type="PIRSF" id="PIRSF021505">
    <property type="entry name" value="O_gly_hdrol"/>
    <property type="match status" value="1"/>
</dbReference>
<dbReference type="RefSeq" id="WP_254899680.1">
    <property type="nucleotide sequence ID" value="NZ_FXAE01000001.1"/>
</dbReference>
<gene>
    <name evidence="2" type="ORF">SAMN02744124_00180</name>
</gene>
<keyword evidence="3" id="KW-1185">Reference proteome</keyword>
<evidence type="ECO:0000313" key="2">
    <source>
        <dbReference type="EMBL" id="SME91600.1"/>
    </source>
</evidence>